<accession>A0A6M1T907</accession>
<evidence type="ECO:0000256" key="1">
    <source>
        <dbReference type="SAM" id="SignalP"/>
    </source>
</evidence>
<evidence type="ECO:0000313" key="3">
    <source>
        <dbReference type="Proteomes" id="UP000479132"/>
    </source>
</evidence>
<dbReference type="EMBL" id="JAALLS010000010">
    <property type="protein sequence ID" value="NGP88461.1"/>
    <property type="molecule type" value="Genomic_DNA"/>
</dbReference>
<keyword evidence="1" id="KW-0732">Signal</keyword>
<dbReference type="Proteomes" id="UP000479132">
    <property type="component" value="Unassembled WGS sequence"/>
</dbReference>
<organism evidence="2 3">
    <name type="scientific">Fodinibius halophilus</name>
    <dbReference type="NCBI Taxonomy" id="1736908"/>
    <lineage>
        <taxon>Bacteria</taxon>
        <taxon>Pseudomonadati</taxon>
        <taxon>Balneolota</taxon>
        <taxon>Balneolia</taxon>
        <taxon>Balneolales</taxon>
        <taxon>Balneolaceae</taxon>
        <taxon>Fodinibius</taxon>
    </lineage>
</organism>
<evidence type="ECO:0000313" key="2">
    <source>
        <dbReference type="EMBL" id="NGP88461.1"/>
    </source>
</evidence>
<dbReference type="PROSITE" id="PS51257">
    <property type="entry name" value="PROKAR_LIPOPROTEIN"/>
    <property type="match status" value="1"/>
</dbReference>
<evidence type="ECO:0008006" key="4">
    <source>
        <dbReference type="Google" id="ProtNLM"/>
    </source>
</evidence>
<keyword evidence="3" id="KW-1185">Reference proteome</keyword>
<comment type="caution">
    <text evidence="2">The sequence shown here is derived from an EMBL/GenBank/DDBJ whole genome shotgun (WGS) entry which is preliminary data.</text>
</comment>
<gene>
    <name evidence="2" type="ORF">G3569_08845</name>
</gene>
<name>A0A6M1T907_9BACT</name>
<reference evidence="2 3" key="1">
    <citation type="submission" date="2020-02" db="EMBL/GenBank/DDBJ databases">
        <title>Aliifodinibius halophilus 2W32, complete genome.</title>
        <authorList>
            <person name="Li Y."/>
            <person name="Wu S."/>
        </authorList>
    </citation>
    <scope>NUCLEOTIDE SEQUENCE [LARGE SCALE GENOMIC DNA]</scope>
    <source>
        <strain evidence="2 3">2W32</strain>
    </source>
</reference>
<protein>
    <recommendedName>
        <fullName evidence="4">DUF3108 domain-containing protein</fullName>
    </recommendedName>
</protein>
<feature type="signal peptide" evidence="1">
    <location>
        <begin position="1"/>
        <end position="21"/>
    </location>
</feature>
<proteinExistence type="predicted"/>
<dbReference type="RefSeq" id="WP_165268214.1">
    <property type="nucleotide sequence ID" value="NZ_JAALLS010000010.1"/>
</dbReference>
<sequence>MKKLFLFFAVSFLISCSSSKSNIDTTPGESNIFSGKIIYEYQFKDRQTGKDITHQMGQRFGTEQHYFINAFNYKAYDGNGNFKHLYNSKTNTYYYIAPATIRLMATNAGNTVSEVISVEHFNETKNILDYLCKKVIIKTNHDKTIYWYSPEISISPEPFAKHKMGGWGRFLKESNGSLPLKFIVESDSYTWISTATDIKKMELKAENFTTSNEVDQKIR</sequence>
<dbReference type="AlphaFoldDB" id="A0A6M1T907"/>
<feature type="chain" id="PRO_5026864701" description="DUF3108 domain-containing protein" evidence="1">
    <location>
        <begin position="22"/>
        <end position="219"/>
    </location>
</feature>